<name>A0A645DFZ1_9ZZZZ</name>
<organism evidence="1">
    <name type="scientific">bioreactor metagenome</name>
    <dbReference type="NCBI Taxonomy" id="1076179"/>
    <lineage>
        <taxon>unclassified sequences</taxon>
        <taxon>metagenomes</taxon>
        <taxon>ecological metagenomes</taxon>
    </lineage>
</organism>
<sequence>MKTEIAEGKVGKLYSGIINFPAELESEYGGMYFYGSHLVEMAMTAFGSDILSVSAFASSEGHLTAVARYTKYDIILNFVRNYQYIAIAYGAGGNIVKNPNIGGIYESEVKHFVDMIRTGKSAISTDDLVKPVYVLNAIEKSLAEKREVALSEF</sequence>
<protein>
    <recommendedName>
        <fullName evidence="2">Gfo/Idh/MocA-like oxidoreductase C-terminal domain-containing protein</fullName>
    </recommendedName>
</protein>
<evidence type="ECO:0008006" key="2">
    <source>
        <dbReference type="Google" id="ProtNLM"/>
    </source>
</evidence>
<accession>A0A645DFZ1</accession>
<comment type="caution">
    <text evidence="1">The sequence shown here is derived from an EMBL/GenBank/DDBJ whole genome shotgun (WGS) entry which is preliminary data.</text>
</comment>
<dbReference type="SUPFAM" id="SSF55347">
    <property type="entry name" value="Glyceraldehyde-3-phosphate dehydrogenase-like, C-terminal domain"/>
    <property type="match status" value="1"/>
</dbReference>
<dbReference type="EMBL" id="VSSQ01035296">
    <property type="protein sequence ID" value="MPM87492.1"/>
    <property type="molecule type" value="Genomic_DNA"/>
</dbReference>
<evidence type="ECO:0000313" key="1">
    <source>
        <dbReference type="EMBL" id="MPM87492.1"/>
    </source>
</evidence>
<gene>
    <name evidence="1" type="ORF">SDC9_134588</name>
</gene>
<dbReference type="AlphaFoldDB" id="A0A645DFZ1"/>
<reference evidence="1" key="1">
    <citation type="submission" date="2019-08" db="EMBL/GenBank/DDBJ databases">
        <authorList>
            <person name="Kucharzyk K."/>
            <person name="Murdoch R.W."/>
            <person name="Higgins S."/>
            <person name="Loffler F."/>
        </authorList>
    </citation>
    <scope>NUCLEOTIDE SEQUENCE</scope>
</reference>
<proteinExistence type="predicted"/>
<dbReference type="Gene3D" id="3.30.360.10">
    <property type="entry name" value="Dihydrodipicolinate Reductase, domain 2"/>
    <property type="match status" value="1"/>
</dbReference>